<dbReference type="Gene3D" id="3.30.530.20">
    <property type="match status" value="1"/>
</dbReference>
<dbReference type="Proteomes" id="UP000599009">
    <property type="component" value="Unassembled WGS sequence"/>
</dbReference>
<dbReference type="RefSeq" id="WP_132987096.1">
    <property type="nucleotide sequence ID" value="NZ_BMME01000002.1"/>
</dbReference>
<accession>A0ABQ2EMJ4</accession>
<proteinExistence type="inferred from homology"/>
<evidence type="ECO:0000313" key="4">
    <source>
        <dbReference type="Proteomes" id="UP000599009"/>
    </source>
</evidence>
<evidence type="ECO:0000256" key="1">
    <source>
        <dbReference type="ARBA" id="ARBA00006817"/>
    </source>
</evidence>
<organism evidence="3 4">
    <name type="scientific">Luteimonas terricola</name>
    <dbReference type="NCBI Taxonomy" id="645597"/>
    <lineage>
        <taxon>Bacteria</taxon>
        <taxon>Pseudomonadati</taxon>
        <taxon>Pseudomonadota</taxon>
        <taxon>Gammaproteobacteria</taxon>
        <taxon>Lysobacterales</taxon>
        <taxon>Lysobacteraceae</taxon>
        <taxon>Luteimonas</taxon>
    </lineage>
</organism>
<sequence length="176" mass="19294">MNDPTSAGGYGTLTDSATLRIERLLPGPVERVWAYLTDGALRRRWLAAGDMDAAGGTVELVWRNDELTDPPGDRPEGFGSEHRMQSRITVFEAPSRLEFTWGSHGSVLFELTPRGDEVLLVLTHSRIPDRAALLSVGPGWHAHLDVLSSVLGGTEPSPFWDAIARLTTDYAQRFPA</sequence>
<dbReference type="Pfam" id="PF08327">
    <property type="entry name" value="AHSA1"/>
    <property type="match status" value="1"/>
</dbReference>
<protein>
    <submittedName>
        <fullName evidence="3">ATPase</fullName>
    </submittedName>
</protein>
<comment type="similarity">
    <text evidence="1">Belongs to the AHA1 family.</text>
</comment>
<dbReference type="InterPro" id="IPR023393">
    <property type="entry name" value="START-like_dom_sf"/>
</dbReference>
<gene>
    <name evidence="3" type="ORF">GCM10011394_27350</name>
</gene>
<dbReference type="EMBL" id="BMME01000002">
    <property type="protein sequence ID" value="GGK16661.1"/>
    <property type="molecule type" value="Genomic_DNA"/>
</dbReference>
<keyword evidence="4" id="KW-1185">Reference proteome</keyword>
<dbReference type="CDD" id="cd08899">
    <property type="entry name" value="SRPBCC_CalC_Aha1-like_6"/>
    <property type="match status" value="1"/>
</dbReference>
<comment type="caution">
    <text evidence="3">The sequence shown here is derived from an EMBL/GenBank/DDBJ whole genome shotgun (WGS) entry which is preliminary data.</text>
</comment>
<evidence type="ECO:0000313" key="3">
    <source>
        <dbReference type="EMBL" id="GGK16661.1"/>
    </source>
</evidence>
<reference evidence="4" key="1">
    <citation type="journal article" date="2019" name="Int. J. Syst. Evol. Microbiol.">
        <title>The Global Catalogue of Microorganisms (GCM) 10K type strain sequencing project: providing services to taxonomists for standard genome sequencing and annotation.</title>
        <authorList>
            <consortium name="The Broad Institute Genomics Platform"/>
            <consortium name="The Broad Institute Genome Sequencing Center for Infectious Disease"/>
            <person name="Wu L."/>
            <person name="Ma J."/>
        </authorList>
    </citation>
    <scope>NUCLEOTIDE SEQUENCE [LARGE SCALE GENOMIC DNA]</scope>
    <source>
        <strain evidence="4">CGMCC 1.8985</strain>
    </source>
</reference>
<feature type="domain" description="Activator of Hsp90 ATPase homologue 1/2-like C-terminal" evidence="2">
    <location>
        <begin position="28"/>
        <end position="151"/>
    </location>
</feature>
<dbReference type="InterPro" id="IPR013538">
    <property type="entry name" value="ASHA1/2-like_C"/>
</dbReference>
<name>A0ABQ2EMJ4_9GAMM</name>
<dbReference type="SUPFAM" id="SSF55961">
    <property type="entry name" value="Bet v1-like"/>
    <property type="match status" value="1"/>
</dbReference>
<evidence type="ECO:0000259" key="2">
    <source>
        <dbReference type="Pfam" id="PF08327"/>
    </source>
</evidence>